<reference evidence="1 2" key="1">
    <citation type="submission" date="2016-04" db="EMBL/GenBank/DDBJ databases">
        <title>A degradative enzymes factory behind the ericoid mycorrhizal symbiosis.</title>
        <authorList>
            <consortium name="DOE Joint Genome Institute"/>
            <person name="Martino E."/>
            <person name="Morin E."/>
            <person name="Grelet G."/>
            <person name="Kuo A."/>
            <person name="Kohler A."/>
            <person name="Daghino S."/>
            <person name="Barry K."/>
            <person name="Choi C."/>
            <person name="Cichocki N."/>
            <person name="Clum A."/>
            <person name="Copeland A."/>
            <person name="Hainaut M."/>
            <person name="Haridas S."/>
            <person name="Labutti K."/>
            <person name="Lindquist E."/>
            <person name="Lipzen A."/>
            <person name="Khouja H.-R."/>
            <person name="Murat C."/>
            <person name="Ohm R."/>
            <person name="Olson A."/>
            <person name="Spatafora J."/>
            <person name="Veneault-Fourrey C."/>
            <person name="Henrissat B."/>
            <person name="Grigoriev I."/>
            <person name="Martin F."/>
            <person name="Perotto S."/>
        </authorList>
    </citation>
    <scope>NUCLEOTIDE SEQUENCE [LARGE SCALE GENOMIC DNA]</scope>
    <source>
        <strain evidence="1 2">F</strain>
    </source>
</reference>
<evidence type="ECO:0000313" key="1">
    <source>
        <dbReference type="EMBL" id="PMD37655.1"/>
    </source>
</evidence>
<sequence length="99" mass="11200">MHIYPTLRLALSTCSYLNPVVSDPQGEANDIRSFGIVVSAGRKALQLGLNHAQIVGCHDAEVVERRKLGFSERLSFSRMQFKDSKAAWMAFSKILYRWL</sequence>
<organism evidence="1 2">
    <name type="scientific">Hyaloscypha variabilis (strain UAMH 11265 / GT02V1 / F)</name>
    <name type="common">Meliniomyces variabilis</name>
    <dbReference type="NCBI Taxonomy" id="1149755"/>
    <lineage>
        <taxon>Eukaryota</taxon>
        <taxon>Fungi</taxon>
        <taxon>Dikarya</taxon>
        <taxon>Ascomycota</taxon>
        <taxon>Pezizomycotina</taxon>
        <taxon>Leotiomycetes</taxon>
        <taxon>Helotiales</taxon>
        <taxon>Hyaloscyphaceae</taxon>
        <taxon>Hyaloscypha</taxon>
        <taxon>Hyaloscypha variabilis</taxon>
    </lineage>
</organism>
<keyword evidence="2" id="KW-1185">Reference proteome</keyword>
<name>A0A2J6RGK8_HYAVF</name>
<accession>A0A2J6RGK8</accession>
<dbReference type="Proteomes" id="UP000235786">
    <property type="component" value="Unassembled WGS sequence"/>
</dbReference>
<evidence type="ECO:0000313" key="2">
    <source>
        <dbReference type="Proteomes" id="UP000235786"/>
    </source>
</evidence>
<dbReference type="AlphaFoldDB" id="A0A2J6RGK8"/>
<gene>
    <name evidence="1" type="ORF">L207DRAFT_514877</name>
</gene>
<proteinExistence type="predicted"/>
<dbReference type="OrthoDB" id="10391510at2759"/>
<dbReference type="EMBL" id="KZ613949">
    <property type="protein sequence ID" value="PMD37655.1"/>
    <property type="molecule type" value="Genomic_DNA"/>
</dbReference>
<protein>
    <submittedName>
        <fullName evidence="1">Uncharacterized protein</fullName>
    </submittedName>
</protein>